<feature type="repeat" description="WD" evidence="1">
    <location>
        <begin position="99"/>
        <end position="129"/>
    </location>
</feature>
<gene>
    <name evidence="3" type="ORF">ACA1_237800</name>
</gene>
<dbReference type="PANTHER" id="PTHR44489:SF11">
    <property type="entry name" value="WD REPEAT DOMAIN 86"/>
    <property type="match status" value="1"/>
</dbReference>
<dbReference type="SMART" id="SM00320">
    <property type="entry name" value="WD40"/>
    <property type="match status" value="3"/>
</dbReference>
<dbReference type="RefSeq" id="XP_004335300.1">
    <property type="nucleotide sequence ID" value="XM_004335252.1"/>
</dbReference>
<keyword evidence="1" id="KW-0853">WD repeat</keyword>
<keyword evidence="4" id="KW-1185">Reference proteome</keyword>
<dbReference type="KEGG" id="acan:ACA1_237800"/>
<evidence type="ECO:0000259" key="2">
    <source>
        <dbReference type="Pfam" id="PF23754"/>
    </source>
</evidence>
<dbReference type="PANTHER" id="PTHR44489">
    <property type="match status" value="1"/>
</dbReference>
<dbReference type="InterPro" id="IPR001680">
    <property type="entry name" value="WD40_rpt"/>
</dbReference>
<feature type="repeat" description="WD" evidence="1">
    <location>
        <begin position="217"/>
        <end position="235"/>
    </location>
</feature>
<dbReference type="InterPro" id="IPR015943">
    <property type="entry name" value="WD40/YVTN_repeat-like_dom_sf"/>
</dbReference>
<dbReference type="VEuPathDB" id="AmoebaDB:ACA1_237800"/>
<dbReference type="PROSITE" id="PS50082">
    <property type="entry name" value="WD_REPEATS_2"/>
    <property type="match status" value="2"/>
</dbReference>
<evidence type="ECO:0000313" key="3">
    <source>
        <dbReference type="EMBL" id="ELR13287.1"/>
    </source>
</evidence>
<evidence type="ECO:0000313" key="4">
    <source>
        <dbReference type="Proteomes" id="UP000011083"/>
    </source>
</evidence>
<dbReference type="GeneID" id="14913869"/>
<reference evidence="3 4" key="1">
    <citation type="journal article" date="2013" name="Genome Biol.">
        <title>Genome of Acanthamoeba castellanii highlights extensive lateral gene transfer and early evolution of tyrosine kinase signaling.</title>
        <authorList>
            <person name="Clarke M."/>
            <person name="Lohan A.J."/>
            <person name="Liu B."/>
            <person name="Lagkouvardos I."/>
            <person name="Roy S."/>
            <person name="Zafar N."/>
            <person name="Bertelli C."/>
            <person name="Schilde C."/>
            <person name="Kianianmomeni A."/>
            <person name="Burglin T.R."/>
            <person name="Frech C."/>
            <person name="Turcotte B."/>
            <person name="Kopec K.O."/>
            <person name="Synnott J.M."/>
            <person name="Choo C."/>
            <person name="Paponov I."/>
            <person name="Finkler A."/>
            <person name="Soon Heng Tan C."/>
            <person name="Hutchins A.P."/>
            <person name="Weinmeier T."/>
            <person name="Rattei T."/>
            <person name="Chu J.S."/>
            <person name="Gimenez G."/>
            <person name="Irimia M."/>
            <person name="Rigden D.J."/>
            <person name="Fitzpatrick D.A."/>
            <person name="Lorenzo-Morales J."/>
            <person name="Bateman A."/>
            <person name="Chiu C.H."/>
            <person name="Tang P."/>
            <person name="Hegemann P."/>
            <person name="Fromm H."/>
            <person name="Raoult D."/>
            <person name="Greub G."/>
            <person name="Miranda-Saavedra D."/>
            <person name="Chen N."/>
            <person name="Nash P."/>
            <person name="Ginger M.L."/>
            <person name="Horn M."/>
            <person name="Schaap P."/>
            <person name="Caler L."/>
            <person name="Loftus B."/>
        </authorList>
    </citation>
    <scope>NUCLEOTIDE SEQUENCE [LARGE SCALE GENOMIC DNA]</scope>
    <source>
        <strain evidence="3 4">Neff</strain>
    </source>
</reference>
<dbReference type="Gene3D" id="2.130.10.10">
    <property type="entry name" value="YVTN repeat-like/Quinoprotein amine dehydrogenase"/>
    <property type="match status" value="1"/>
</dbReference>
<dbReference type="Pfam" id="PF23754">
    <property type="entry name" value="Beta-prop_IP5PC_F"/>
    <property type="match status" value="1"/>
</dbReference>
<organism evidence="3 4">
    <name type="scientific">Acanthamoeba castellanii (strain ATCC 30010 / Neff)</name>
    <dbReference type="NCBI Taxonomy" id="1257118"/>
    <lineage>
        <taxon>Eukaryota</taxon>
        <taxon>Amoebozoa</taxon>
        <taxon>Discosea</taxon>
        <taxon>Longamoebia</taxon>
        <taxon>Centramoebida</taxon>
        <taxon>Acanthamoebidae</taxon>
        <taxon>Acanthamoeba</taxon>
    </lineage>
</organism>
<evidence type="ECO:0000256" key="1">
    <source>
        <dbReference type="PROSITE-ProRule" id="PRU00221"/>
    </source>
</evidence>
<dbReference type="InterPro" id="IPR036322">
    <property type="entry name" value="WD40_repeat_dom_sf"/>
</dbReference>
<name>L8GJT4_ACACF</name>
<protein>
    <submittedName>
        <fullName evidence="3">WD domain, G-beta repeat-containing protein</fullName>
    </submittedName>
</protein>
<proteinExistence type="predicted"/>
<feature type="domain" description="IP5PC-F beta-propeller" evidence="2">
    <location>
        <begin position="31"/>
        <end position="128"/>
    </location>
</feature>
<sequence length="235" mass="25482">MVRCMAVVQMQTGSVIGGGSTLSRSAPVSSLRTSTHVWSADVQGNIIIWDPLRMAAAREVAVARGEAIFSLCQVGRSVWIGTSGQIFSVDLQTFAMFNWRGHERPINDLIYHDGLVWTASNDGTIKVWEGGSTPQDVHLVKEFNVLPGSILFALANGKHLICGGHTDGAILAWNPQNAGEVARFGEQESGVRSLLWVEGNTAHHLDDTGEPSRRLALWAGSRDGTIHVWQLEGSE</sequence>
<dbReference type="InterPro" id="IPR056454">
    <property type="entry name" value="Beta-prop_IP5PC_F"/>
</dbReference>
<dbReference type="EMBL" id="KB008093">
    <property type="protein sequence ID" value="ELR13287.1"/>
    <property type="molecule type" value="Genomic_DNA"/>
</dbReference>
<dbReference type="Proteomes" id="UP000011083">
    <property type="component" value="Unassembled WGS sequence"/>
</dbReference>
<accession>L8GJT4</accession>
<dbReference type="SUPFAM" id="SSF50978">
    <property type="entry name" value="WD40 repeat-like"/>
    <property type="match status" value="1"/>
</dbReference>
<dbReference type="OrthoDB" id="6262491at2759"/>
<dbReference type="AlphaFoldDB" id="L8GJT4"/>
<dbReference type="InterPro" id="IPR044715">
    <property type="entry name" value="WDR86-like"/>
</dbReference>